<feature type="transmembrane region" description="Helical" evidence="1">
    <location>
        <begin position="21"/>
        <end position="39"/>
    </location>
</feature>
<evidence type="ECO:0000313" key="3">
    <source>
        <dbReference type="Proteomes" id="UP001597474"/>
    </source>
</evidence>
<evidence type="ECO:0000313" key="2">
    <source>
        <dbReference type="EMBL" id="MFD2739373.1"/>
    </source>
</evidence>
<dbReference type="RefSeq" id="WP_386372920.1">
    <property type="nucleotide sequence ID" value="NZ_JBHUMP010000004.1"/>
</dbReference>
<keyword evidence="3" id="KW-1185">Reference proteome</keyword>
<keyword evidence="1" id="KW-0472">Membrane</keyword>
<dbReference type="EMBL" id="JBHUMP010000004">
    <property type="protein sequence ID" value="MFD2739373.1"/>
    <property type="molecule type" value="Genomic_DNA"/>
</dbReference>
<name>A0ABW5U1W4_9RHOB</name>
<dbReference type="Proteomes" id="UP001597474">
    <property type="component" value="Unassembled WGS sequence"/>
</dbReference>
<protein>
    <submittedName>
        <fullName evidence="2">Uncharacterized protein</fullName>
    </submittedName>
</protein>
<reference evidence="3" key="1">
    <citation type="journal article" date="2019" name="Int. J. Syst. Evol. Microbiol.">
        <title>The Global Catalogue of Microorganisms (GCM) 10K type strain sequencing project: providing services to taxonomists for standard genome sequencing and annotation.</title>
        <authorList>
            <consortium name="The Broad Institute Genomics Platform"/>
            <consortium name="The Broad Institute Genome Sequencing Center for Infectious Disease"/>
            <person name="Wu L."/>
            <person name="Ma J."/>
        </authorList>
    </citation>
    <scope>NUCLEOTIDE SEQUENCE [LARGE SCALE GENOMIC DNA]</scope>
    <source>
        <strain evidence="3">TISTR 2562</strain>
    </source>
</reference>
<comment type="caution">
    <text evidence="2">The sequence shown here is derived from an EMBL/GenBank/DDBJ whole genome shotgun (WGS) entry which is preliminary data.</text>
</comment>
<proteinExistence type="predicted"/>
<organism evidence="2 3">
    <name type="scientific">Sulfitobacter aestuarii</name>
    <dbReference type="NCBI Taxonomy" id="2161676"/>
    <lineage>
        <taxon>Bacteria</taxon>
        <taxon>Pseudomonadati</taxon>
        <taxon>Pseudomonadota</taxon>
        <taxon>Alphaproteobacteria</taxon>
        <taxon>Rhodobacterales</taxon>
        <taxon>Roseobacteraceae</taxon>
        <taxon>Sulfitobacter</taxon>
    </lineage>
</organism>
<gene>
    <name evidence="2" type="ORF">ACFSUD_07335</name>
</gene>
<accession>A0ABW5U1W4</accession>
<keyword evidence="1" id="KW-0812">Transmembrane</keyword>
<evidence type="ECO:0000256" key="1">
    <source>
        <dbReference type="SAM" id="Phobius"/>
    </source>
</evidence>
<keyword evidence="1" id="KW-1133">Transmembrane helix</keyword>
<sequence length="41" mass="4546">MQSIHNSYRSLSLLMVLNLDRVWFGATLVLALALGAWLGQS</sequence>